<gene>
    <name evidence="2" type="ORF">PYCCODRAFT_673575</name>
</gene>
<protein>
    <recommendedName>
        <fullName evidence="4">Protein kinase domain-containing protein</fullName>
    </recommendedName>
</protein>
<dbReference type="EMBL" id="KZ084117">
    <property type="protein sequence ID" value="OSD00625.1"/>
    <property type="molecule type" value="Genomic_DNA"/>
</dbReference>
<dbReference type="AlphaFoldDB" id="A0A1Y2IHK7"/>
<keyword evidence="3" id="KW-1185">Reference proteome</keyword>
<feature type="region of interest" description="Disordered" evidence="1">
    <location>
        <begin position="1"/>
        <end position="38"/>
    </location>
</feature>
<dbReference type="Gene3D" id="1.10.510.10">
    <property type="entry name" value="Transferase(Phosphotransferase) domain 1"/>
    <property type="match status" value="1"/>
</dbReference>
<accession>A0A1Y2IHK7</accession>
<dbReference type="OrthoDB" id="2746981at2759"/>
<evidence type="ECO:0000313" key="2">
    <source>
        <dbReference type="EMBL" id="OSD00625.1"/>
    </source>
</evidence>
<organism evidence="2 3">
    <name type="scientific">Trametes coccinea (strain BRFM310)</name>
    <name type="common">Pycnoporus coccineus</name>
    <dbReference type="NCBI Taxonomy" id="1353009"/>
    <lineage>
        <taxon>Eukaryota</taxon>
        <taxon>Fungi</taxon>
        <taxon>Dikarya</taxon>
        <taxon>Basidiomycota</taxon>
        <taxon>Agaricomycotina</taxon>
        <taxon>Agaricomycetes</taxon>
        <taxon>Polyporales</taxon>
        <taxon>Polyporaceae</taxon>
        <taxon>Trametes</taxon>
    </lineage>
</organism>
<evidence type="ECO:0000313" key="3">
    <source>
        <dbReference type="Proteomes" id="UP000193067"/>
    </source>
</evidence>
<evidence type="ECO:0008006" key="4">
    <source>
        <dbReference type="Google" id="ProtNLM"/>
    </source>
</evidence>
<reference evidence="2 3" key="1">
    <citation type="journal article" date="2015" name="Biotechnol. Biofuels">
        <title>Enhanced degradation of softwood versus hardwood by the white-rot fungus Pycnoporus coccineus.</title>
        <authorList>
            <person name="Couturier M."/>
            <person name="Navarro D."/>
            <person name="Chevret D."/>
            <person name="Henrissat B."/>
            <person name="Piumi F."/>
            <person name="Ruiz-Duenas F.J."/>
            <person name="Martinez A.T."/>
            <person name="Grigoriev I.V."/>
            <person name="Riley R."/>
            <person name="Lipzen A."/>
            <person name="Berrin J.G."/>
            <person name="Master E.R."/>
            <person name="Rosso M.N."/>
        </authorList>
    </citation>
    <scope>NUCLEOTIDE SEQUENCE [LARGE SCALE GENOMIC DNA]</scope>
    <source>
        <strain evidence="2 3">BRFM310</strain>
    </source>
</reference>
<proteinExistence type="predicted"/>
<dbReference type="InterPro" id="IPR011009">
    <property type="entry name" value="Kinase-like_dom_sf"/>
</dbReference>
<sequence length="358" mass="40571">MECRRCSAEESVMDSEVHDRNLGARPADSRPPSSDWTGSYISSTAQHKIYLGTFEVGLLGPLSTRRWHSDLERSRDRPCILDLRRAIHLLSREHAVMAAESSDTDGPPWYAMDSEGKILFEEIPQRLKSHPELKQRGITLTDPLKIGFVYDTYSLHRPRRVVKILNTQSEERAIYDLLSQHGLASTNHTVPCEITRTGHPLLIMPGLSVLPQLMPLSWSLYDTVQIFYQLVEGVEFLHNLHIAHLDLCRGNVLAATQDDAQHDRRLLAGKPAIVLPATQIDPPRGLSKFDPYPWDIHCLGHVLSDVLDLKYSSEQPWVLRRYVQWLIGDERGCTTVCRCRPTACHARELGHGSNRSNP</sequence>
<dbReference type="SUPFAM" id="SSF56112">
    <property type="entry name" value="Protein kinase-like (PK-like)"/>
    <property type="match status" value="1"/>
</dbReference>
<name>A0A1Y2IHK7_TRAC3</name>
<dbReference type="Proteomes" id="UP000193067">
    <property type="component" value="Unassembled WGS sequence"/>
</dbReference>
<evidence type="ECO:0000256" key="1">
    <source>
        <dbReference type="SAM" id="MobiDB-lite"/>
    </source>
</evidence>